<dbReference type="Proteomes" id="UP000182811">
    <property type="component" value="Unassembled WGS sequence"/>
</dbReference>
<dbReference type="InterPro" id="IPR009695">
    <property type="entry name" value="Diacylglyc_glucosyltr_N"/>
</dbReference>
<dbReference type="EC" id="2.4.1.-" evidence="7"/>
<evidence type="ECO:0000256" key="3">
    <source>
        <dbReference type="ARBA" id="ARBA00022676"/>
    </source>
</evidence>
<comment type="caution">
    <text evidence="7">The sequence shown here is derived from an EMBL/GenBank/DDBJ whole genome shotgun (WGS) entry which is preliminary data.</text>
</comment>
<feature type="domain" description="Glycosyl transferase family 28 C-terminal" evidence="5">
    <location>
        <begin position="235"/>
        <end position="346"/>
    </location>
</feature>
<sequence>MAGKNDILLLTSSYGGGHRQAALALGEALTICAPHLNYTMVDFIKEWSPALNRLAEASYCQAVVHAPFLWREFYAATARSASNGGLQRAFNRLFIPRARRLLATYRPRVVVSFYPVPATVMAQLKADGETGAALVTVITDQAVHSQWLHPGTDLYLVGSNQVRDGLIARGIPPERVVATGIPVSPAFARRGTAVEARRALNLDQHLPVVIVTSGAQGMFRGASSLCRGLVRSPVNMQVVVIAGHNERLRARVARVVTGGPNPALVLGFVSNMAEWMAAADLLVGKAGGLTTTEALARNLPMVIINPIPGQEEANTNFLTAAGAAVRARDTEEAVGQVEALLADHERLHSMRRAARRIARPRAAFDASARVLAFLDNSCHGFTPLVPAPRAGATAGLGWGEAR</sequence>
<evidence type="ECO:0000259" key="6">
    <source>
        <dbReference type="Pfam" id="PF06925"/>
    </source>
</evidence>
<dbReference type="GO" id="GO:0009247">
    <property type="term" value="P:glycolipid biosynthetic process"/>
    <property type="evidence" value="ECO:0007669"/>
    <property type="project" value="InterPro"/>
</dbReference>
<dbReference type="InterPro" id="IPR050519">
    <property type="entry name" value="Glycosyltransf_28_UgtP"/>
</dbReference>
<dbReference type="Gene3D" id="3.40.50.2000">
    <property type="entry name" value="Glycogen Phosphorylase B"/>
    <property type="match status" value="1"/>
</dbReference>
<dbReference type="EMBL" id="MDDC01000025">
    <property type="protein sequence ID" value="OIQ55525.1"/>
    <property type="molecule type" value="Genomic_DNA"/>
</dbReference>
<evidence type="ECO:0000256" key="1">
    <source>
        <dbReference type="ARBA" id="ARBA00004370"/>
    </source>
</evidence>
<keyword evidence="4 7" id="KW-0808">Transferase</keyword>
<feature type="domain" description="Diacylglycerol glucosyltransferase N-terminal" evidence="6">
    <location>
        <begin position="18"/>
        <end position="183"/>
    </location>
</feature>
<gene>
    <name evidence="7" type="primary">ugtP</name>
    <name evidence="7" type="ORF">MOTE_23980</name>
</gene>
<evidence type="ECO:0000313" key="7">
    <source>
        <dbReference type="EMBL" id="OIQ55525.1"/>
    </source>
</evidence>
<dbReference type="GO" id="GO:0016020">
    <property type="term" value="C:membrane"/>
    <property type="evidence" value="ECO:0007669"/>
    <property type="project" value="UniProtKB-SubCell"/>
</dbReference>
<evidence type="ECO:0000259" key="5">
    <source>
        <dbReference type="Pfam" id="PF04101"/>
    </source>
</evidence>
<protein>
    <submittedName>
        <fullName evidence="7">Processive diacylglycerol beta-glucosyltransferase</fullName>
        <ecNumber evidence="7">2.4.1.-</ecNumber>
    </submittedName>
</protein>
<evidence type="ECO:0000256" key="4">
    <source>
        <dbReference type="ARBA" id="ARBA00022679"/>
    </source>
</evidence>
<proteinExistence type="inferred from homology"/>
<dbReference type="GO" id="GO:0016758">
    <property type="term" value="F:hexosyltransferase activity"/>
    <property type="evidence" value="ECO:0007669"/>
    <property type="project" value="InterPro"/>
</dbReference>
<dbReference type="PANTHER" id="PTHR43025:SF3">
    <property type="entry name" value="MONOGALACTOSYLDIACYLGLYCEROL SYNTHASE 1, CHLOROPLASTIC"/>
    <property type="match status" value="1"/>
</dbReference>
<name>A0A1J5NUJ8_NEOTH</name>
<evidence type="ECO:0000313" key="8">
    <source>
        <dbReference type="Proteomes" id="UP000182811"/>
    </source>
</evidence>
<dbReference type="AlphaFoldDB" id="A0A1J5NUJ8"/>
<dbReference type="OrthoDB" id="9815663at2"/>
<evidence type="ECO:0000256" key="2">
    <source>
        <dbReference type="ARBA" id="ARBA00006962"/>
    </source>
</evidence>
<dbReference type="PANTHER" id="PTHR43025">
    <property type="entry name" value="MONOGALACTOSYLDIACYLGLYCEROL SYNTHASE"/>
    <property type="match status" value="1"/>
</dbReference>
<comment type="similarity">
    <text evidence="2">Belongs to the glycosyltransferase 28 family.</text>
</comment>
<dbReference type="Pfam" id="PF04101">
    <property type="entry name" value="Glyco_tran_28_C"/>
    <property type="match status" value="1"/>
</dbReference>
<reference evidence="7 8" key="1">
    <citation type="submission" date="2016-08" db="EMBL/GenBank/DDBJ databases">
        <title>Genome-based comparison of Moorella thermoacetic strains.</title>
        <authorList>
            <person name="Poehlein A."/>
            <person name="Bengelsdorf F.R."/>
            <person name="Esser C."/>
            <person name="Duerre P."/>
            <person name="Daniel R."/>
        </authorList>
    </citation>
    <scope>NUCLEOTIDE SEQUENCE [LARGE SCALE GENOMIC DNA]</scope>
    <source>
        <strain evidence="7 8">DSM 21394</strain>
    </source>
</reference>
<dbReference type="Pfam" id="PF06925">
    <property type="entry name" value="MGDG_synth"/>
    <property type="match status" value="1"/>
</dbReference>
<keyword evidence="3 7" id="KW-0328">Glycosyltransferase</keyword>
<accession>A0A1J5NUJ8</accession>
<comment type="subcellular location">
    <subcellularLocation>
        <location evidence="1">Membrane</location>
    </subcellularLocation>
</comment>
<organism evidence="7 8">
    <name type="scientific">Neomoorella thermoacetica</name>
    <name type="common">Clostridium thermoaceticum</name>
    <dbReference type="NCBI Taxonomy" id="1525"/>
    <lineage>
        <taxon>Bacteria</taxon>
        <taxon>Bacillati</taxon>
        <taxon>Bacillota</taxon>
        <taxon>Clostridia</taxon>
        <taxon>Neomoorellales</taxon>
        <taxon>Neomoorellaceae</taxon>
        <taxon>Neomoorella</taxon>
    </lineage>
</organism>
<dbReference type="SUPFAM" id="SSF53756">
    <property type="entry name" value="UDP-Glycosyltransferase/glycogen phosphorylase"/>
    <property type="match status" value="1"/>
</dbReference>
<dbReference type="InterPro" id="IPR007235">
    <property type="entry name" value="Glyco_trans_28_C"/>
</dbReference>